<dbReference type="PROSITE" id="PS50850">
    <property type="entry name" value="MFS"/>
    <property type="match status" value="1"/>
</dbReference>
<accession>A0A6G1J395</accession>
<dbReference type="OrthoDB" id="440553at2759"/>
<dbReference type="Proteomes" id="UP000799291">
    <property type="component" value="Unassembled WGS sequence"/>
</dbReference>
<feature type="transmembrane region" description="Helical" evidence="5">
    <location>
        <begin position="120"/>
        <end position="141"/>
    </location>
</feature>
<keyword evidence="2 5" id="KW-0812">Transmembrane</keyword>
<feature type="transmembrane region" description="Helical" evidence="5">
    <location>
        <begin position="394"/>
        <end position="412"/>
    </location>
</feature>
<feature type="transmembrane region" description="Helical" evidence="5">
    <location>
        <begin position="500"/>
        <end position="520"/>
    </location>
</feature>
<evidence type="ECO:0000256" key="5">
    <source>
        <dbReference type="SAM" id="Phobius"/>
    </source>
</evidence>
<dbReference type="PRINTS" id="PR01036">
    <property type="entry name" value="TCRTETB"/>
</dbReference>
<comment type="subcellular location">
    <subcellularLocation>
        <location evidence="1">Membrane</location>
        <topology evidence="1">Multi-pass membrane protein</topology>
    </subcellularLocation>
</comment>
<feature type="transmembrane region" description="Helical" evidence="5">
    <location>
        <begin position="331"/>
        <end position="352"/>
    </location>
</feature>
<dbReference type="AlphaFoldDB" id="A0A6G1J395"/>
<dbReference type="PANTHER" id="PTHR23501">
    <property type="entry name" value="MAJOR FACILITATOR SUPERFAMILY"/>
    <property type="match status" value="1"/>
</dbReference>
<gene>
    <name evidence="7" type="ORF">K458DRAFT_337676</name>
</gene>
<proteinExistence type="predicted"/>
<feature type="transmembrane region" description="Helical" evidence="5">
    <location>
        <begin position="424"/>
        <end position="450"/>
    </location>
</feature>
<evidence type="ECO:0000256" key="4">
    <source>
        <dbReference type="ARBA" id="ARBA00023136"/>
    </source>
</evidence>
<feature type="transmembrane region" description="Helical" evidence="5">
    <location>
        <begin position="250"/>
        <end position="272"/>
    </location>
</feature>
<dbReference type="Gene3D" id="1.20.1720.10">
    <property type="entry name" value="Multidrug resistance protein D"/>
    <property type="match status" value="1"/>
</dbReference>
<evidence type="ECO:0000256" key="2">
    <source>
        <dbReference type="ARBA" id="ARBA00022692"/>
    </source>
</evidence>
<feature type="transmembrane region" description="Helical" evidence="5">
    <location>
        <begin position="364"/>
        <end position="382"/>
    </location>
</feature>
<evidence type="ECO:0000256" key="1">
    <source>
        <dbReference type="ARBA" id="ARBA00004141"/>
    </source>
</evidence>
<organism evidence="7 8">
    <name type="scientific">Lentithecium fluviatile CBS 122367</name>
    <dbReference type="NCBI Taxonomy" id="1168545"/>
    <lineage>
        <taxon>Eukaryota</taxon>
        <taxon>Fungi</taxon>
        <taxon>Dikarya</taxon>
        <taxon>Ascomycota</taxon>
        <taxon>Pezizomycotina</taxon>
        <taxon>Dothideomycetes</taxon>
        <taxon>Pleosporomycetidae</taxon>
        <taxon>Pleosporales</taxon>
        <taxon>Massarineae</taxon>
        <taxon>Lentitheciaceae</taxon>
        <taxon>Lentithecium</taxon>
    </lineage>
</organism>
<feature type="transmembrane region" description="Helical" evidence="5">
    <location>
        <begin position="65"/>
        <end position="84"/>
    </location>
</feature>
<keyword evidence="4 5" id="KW-0472">Membrane</keyword>
<feature type="transmembrane region" description="Helical" evidence="5">
    <location>
        <begin position="29"/>
        <end position="53"/>
    </location>
</feature>
<reference evidence="7" key="1">
    <citation type="journal article" date="2020" name="Stud. Mycol.">
        <title>101 Dothideomycetes genomes: a test case for predicting lifestyles and emergence of pathogens.</title>
        <authorList>
            <person name="Haridas S."/>
            <person name="Albert R."/>
            <person name="Binder M."/>
            <person name="Bloem J."/>
            <person name="Labutti K."/>
            <person name="Salamov A."/>
            <person name="Andreopoulos B."/>
            <person name="Baker S."/>
            <person name="Barry K."/>
            <person name="Bills G."/>
            <person name="Bluhm B."/>
            <person name="Cannon C."/>
            <person name="Castanera R."/>
            <person name="Culley D."/>
            <person name="Daum C."/>
            <person name="Ezra D."/>
            <person name="Gonzalez J."/>
            <person name="Henrissat B."/>
            <person name="Kuo A."/>
            <person name="Liang C."/>
            <person name="Lipzen A."/>
            <person name="Lutzoni F."/>
            <person name="Magnuson J."/>
            <person name="Mondo S."/>
            <person name="Nolan M."/>
            <person name="Ohm R."/>
            <person name="Pangilinan J."/>
            <person name="Park H.-J."/>
            <person name="Ramirez L."/>
            <person name="Alfaro M."/>
            <person name="Sun H."/>
            <person name="Tritt A."/>
            <person name="Yoshinaga Y."/>
            <person name="Zwiers L.-H."/>
            <person name="Turgeon B."/>
            <person name="Goodwin S."/>
            <person name="Spatafora J."/>
            <person name="Crous P."/>
            <person name="Grigoriev I."/>
        </authorList>
    </citation>
    <scope>NUCLEOTIDE SEQUENCE</scope>
    <source>
        <strain evidence="7">CBS 122367</strain>
    </source>
</reference>
<protein>
    <submittedName>
        <fullName evidence="7">MFS general substrate transporter</fullName>
    </submittedName>
</protein>
<feature type="transmembrane region" description="Helical" evidence="5">
    <location>
        <begin position="150"/>
        <end position="171"/>
    </location>
</feature>
<evidence type="ECO:0000259" key="6">
    <source>
        <dbReference type="PROSITE" id="PS50850"/>
    </source>
</evidence>
<dbReference type="GO" id="GO:0005886">
    <property type="term" value="C:plasma membrane"/>
    <property type="evidence" value="ECO:0007669"/>
    <property type="project" value="TreeGrafter"/>
</dbReference>
<dbReference type="SUPFAM" id="SSF103473">
    <property type="entry name" value="MFS general substrate transporter"/>
    <property type="match status" value="1"/>
</dbReference>
<keyword evidence="3 5" id="KW-1133">Transmembrane helix</keyword>
<dbReference type="InterPro" id="IPR036259">
    <property type="entry name" value="MFS_trans_sf"/>
</dbReference>
<dbReference type="InterPro" id="IPR020846">
    <property type="entry name" value="MFS_dom"/>
</dbReference>
<keyword evidence="8" id="KW-1185">Reference proteome</keyword>
<feature type="transmembrane region" description="Helical" evidence="5">
    <location>
        <begin position="96"/>
        <end position="114"/>
    </location>
</feature>
<feature type="transmembrane region" description="Helical" evidence="5">
    <location>
        <begin position="293"/>
        <end position="311"/>
    </location>
</feature>
<evidence type="ECO:0000256" key="3">
    <source>
        <dbReference type="ARBA" id="ARBA00022989"/>
    </source>
</evidence>
<sequence length="591" mass="63719">MAQDGDDTEAAAAATPEIVQSISNTRLHLIIVGLWLCLFISAMDTTIITTALIKISSSFHALDQGAWLVTAYLLTYNSFLMISAKLSDVLGLKTTLLACNVIFLVFSLACGGAKSMTQLIVFRAFQGIGGSGLYSLTFVAIMKLITPEKIGFYSGVISSVFAFANLLGPILGGLIADRTSWRVIFWINAPVVGISFALLFFAMPALKDGKSIRDRLRGFDGFGAILSVCWPVPLLFALQEAGVQFEWKSGVIIGTLITGLALLLLFGLYEAIISNKAKIDAMFPAKFATNPALALQLLSMLLLGMPTYVVFIQLPQRFQGVNFTSAERAGILLLPVTLLTPVGAMLSGALFGKKILGKAVATEYLLLLAMVFISIGIGLLSSLPVDSDFSSATYGYEIIIGFGIGFASPPYFPLLNTCVEEKDVAIGIGIMNMLRTLGGAIAVAICSALHHSVLHDDLKGFLDPEQIAAVEKSAAFIAQLPEQNRDMLGRTFGKSYNRQFQVTLAFSLLSVLVVVALIIVRKKKGIFGMMPVRREENEFMKKKAPVQERDKPENEAMVKNLSVHEPISVGGEATEISAIPPTRGDVKNLKI</sequence>
<dbReference type="GO" id="GO:0022857">
    <property type="term" value="F:transmembrane transporter activity"/>
    <property type="evidence" value="ECO:0007669"/>
    <property type="project" value="InterPro"/>
</dbReference>
<evidence type="ECO:0000313" key="7">
    <source>
        <dbReference type="EMBL" id="KAF2684683.1"/>
    </source>
</evidence>
<dbReference type="InterPro" id="IPR011701">
    <property type="entry name" value="MFS"/>
</dbReference>
<name>A0A6G1J395_9PLEO</name>
<dbReference type="Gene3D" id="1.20.1250.20">
    <property type="entry name" value="MFS general substrate transporter like domains"/>
    <property type="match status" value="1"/>
</dbReference>
<feature type="transmembrane region" description="Helical" evidence="5">
    <location>
        <begin position="183"/>
        <end position="206"/>
    </location>
</feature>
<dbReference type="PANTHER" id="PTHR23501:SF43">
    <property type="entry name" value="MULTIDRUG TRANSPORTER, PUTATIVE (AFU_ORTHOLOGUE AFUA_6G03040)-RELATED"/>
    <property type="match status" value="1"/>
</dbReference>
<dbReference type="Pfam" id="PF07690">
    <property type="entry name" value="MFS_1"/>
    <property type="match status" value="1"/>
</dbReference>
<evidence type="ECO:0000313" key="8">
    <source>
        <dbReference type="Proteomes" id="UP000799291"/>
    </source>
</evidence>
<feature type="domain" description="Major facilitator superfamily (MFS) profile" evidence="6">
    <location>
        <begin position="30"/>
        <end position="522"/>
    </location>
</feature>
<dbReference type="EMBL" id="MU005580">
    <property type="protein sequence ID" value="KAF2684683.1"/>
    <property type="molecule type" value="Genomic_DNA"/>
</dbReference>